<evidence type="ECO:0000313" key="3">
    <source>
        <dbReference type="Proteomes" id="UP001456524"/>
    </source>
</evidence>
<evidence type="ECO:0000256" key="1">
    <source>
        <dbReference type="SAM" id="MobiDB-lite"/>
    </source>
</evidence>
<name>A0ABR1Y5N6_9PEZI</name>
<accession>A0ABR1Y5N6</accession>
<evidence type="ECO:0008006" key="4">
    <source>
        <dbReference type="Google" id="ProtNLM"/>
    </source>
</evidence>
<dbReference type="PANTHER" id="PTHR36167">
    <property type="entry name" value="C2H2 FINGER DOMAIN TRANSCRIPTION FACTOR (EUROFUNG)-RELATED"/>
    <property type="match status" value="1"/>
</dbReference>
<sequence length="334" mass="37963">MAAAAFGVAASAFQVADFGIRLTKTIYDYADSVAMSYERMSVLGKDVRQTTKTIKELGYVFKEAGAEELLRAEALVAAQETMNGCREIFSKMYLEIGEPRPDTWSFSWPFRQLNVDVLNARLEKLKSTLLLLTATLQLALSVRQGKATEEGYQTISSLILQEKQAEARYKEYLSRHNEEDQTPYSSFMATGNLTSSTPRPQTQTITAEALDQAESHINNLLQLIESVRQSFAGTRTNSLPSHENTELERAYLNTRSQLDRIILKRDNAVSSRTKMERERHEHKAASEESRASKIRPEMDEFPRLRMDRERSSKGPRHVAAVDLLRRLTKVFDEE</sequence>
<feature type="compositionally biased region" description="Basic and acidic residues" evidence="1">
    <location>
        <begin position="271"/>
        <end position="312"/>
    </location>
</feature>
<protein>
    <recommendedName>
        <fullName evidence="4">Fungal N-terminal domain-containing protein</fullName>
    </recommendedName>
</protein>
<keyword evidence="3" id="KW-1185">Reference proteome</keyword>
<comment type="caution">
    <text evidence="2">The sequence shown here is derived from an EMBL/GenBank/DDBJ whole genome shotgun (WGS) entry which is preliminary data.</text>
</comment>
<proteinExistence type="predicted"/>
<dbReference type="Proteomes" id="UP001456524">
    <property type="component" value="Unassembled WGS sequence"/>
</dbReference>
<evidence type="ECO:0000313" key="2">
    <source>
        <dbReference type="EMBL" id="KAK8177065.1"/>
    </source>
</evidence>
<organism evidence="2 3">
    <name type="scientific">Phyllosticta citrichinensis</name>
    <dbReference type="NCBI Taxonomy" id="1130410"/>
    <lineage>
        <taxon>Eukaryota</taxon>
        <taxon>Fungi</taxon>
        <taxon>Dikarya</taxon>
        <taxon>Ascomycota</taxon>
        <taxon>Pezizomycotina</taxon>
        <taxon>Dothideomycetes</taxon>
        <taxon>Dothideomycetes incertae sedis</taxon>
        <taxon>Botryosphaeriales</taxon>
        <taxon>Phyllostictaceae</taxon>
        <taxon>Phyllosticta</taxon>
    </lineage>
</organism>
<dbReference type="InterPro" id="IPR039327">
    <property type="entry name" value="CON7-like"/>
</dbReference>
<dbReference type="PANTHER" id="PTHR36167:SF4">
    <property type="entry name" value="FUNGAL N-TERMINAL DOMAIN-CONTAINING PROTEIN"/>
    <property type="match status" value="1"/>
</dbReference>
<dbReference type="EMBL" id="JBBWUH010000001">
    <property type="protein sequence ID" value="KAK8177065.1"/>
    <property type="molecule type" value="Genomic_DNA"/>
</dbReference>
<feature type="region of interest" description="Disordered" evidence="1">
    <location>
        <begin position="271"/>
        <end position="317"/>
    </location>
</feature>
<reference evidence="2 3" key="1">
    <citation type="journal article" date="2022" name="G3 (Bethesda)">
        <title>Enemy or ally: a genomic approach to elucidate the lifestyle of Phyllosticta citrichinaensis.</title>
        <authorList>
            <person name="Buijs V.A."/>
            <person name="Groenewald J.Z."/>
            <person name="Haridas S."/>
            <person name="LaButti K.M."/>
            <person name="Lipzen A."/>
            <person name="Martin F.M."/>
            <person name="Barry K."/>
            <person name="Grigoriev I.V."/>
            <person name="Crous P.W."/>
            <person name="Seidl M.F."/>
        </authorList>
    </citation>
    <scope>NUCLEOTIDE SEQUENCE [LARGE SCALE GENOMIC DNA]</scope>
    <source>
        <strain evidence="2 3">CBS 129764</strain>
    </source>
</reference>
<gene>
    <name evidence="2" type="ORF">IWX90DRAFT_420077</name>
</gene>